<evidence type="ECO:0000313" key="1">
    <source>
        <dbReference type="EMBL" id="QEK77997.1"/>
    </source>
</evidence>
<sequence>MTWREILRKEGFLDLGEFIVELVYIDCPCEPIPPTLAIYDKKGDEWYKVEEAPNVQNYREAVEWAIEVLERIRDGENVKLVSLDGPAPPKVMKRLSLALQKLTE</sequence>
<dbReference type="Proteomes" id="UP000324354">
    <property type="component" value="Chromosome"/>
</dbReference>
<dbReference type="GeneID" id="13302076"/>
<dbReference type="EMBL" id="CP023154">
    <property type="protein sequence ID" value="QEK77997.1"/>
    <property type="molecule type" value="Genomic_DNA"/>
</dbReference>
<organism evidence="1 2">
    <name type="scientific">Pyrococcus furiosus (strain ATCC 43587 / DSM 3638 / JCM 8422 / Vc1)</name>
    <dbReference type="NCBI Taxonomy" id="186497"/>
    <lineage>
        <taxon>Archaea</taxon>
        <taxon>Methanobacteriati</taxon>
        <taxon>Methanobacteriota</taxon>
        <taxon>Thermococci</taxon>
        <taxon>Thermococcales</taxon>
        <taxon>Thermococcaceae</taxon>
        <taxon>Pyrococcus</taxon>
    </lineage>
</organism>
<dbReference type="GeneID" id="41712069"/>
<dbReference type="AlphaFoldDB" id="A0A5C0XMG1"/>
<reference evidence="1 2" key="1">
    <citation type="submission" date="2017-08" db="EMBL/GenBank/DDBJ databases">
        <title>Resequencing and Reannotation of the genome of Pyrococcus furiosus type strain DSM3638.</title>
        <authorList>
            <person name="Reichelt R.M."/>
            <person name="Bunk B."/>
        </authorList>
    </citation>
    <scope>NUCLEOTIDE SEQUENCE [LARGE SCALE GENOMIC DNA]</scope>
    <source>
        <strain evidence="1 2">DSM 3638</strain>
    </source>
</reference>
<evidence type="ECO:0000313" key="2">
    <source>
        <dbReference type="Proteomes" id="UP000324354"/>
    </source>
</evidence>
<name>A0A5C0XMG1_PYRFU</name>
<accession>A0A5C0XMG1</accession>
<proteinExistence type="predicted"/>
<dbReference type="RefSeq" id="WP_011011394.1">
    <property type="nucleotide sequence ID" value="NC_003413.1"/>
</dbReference>
<dbReference type="OrthoDB" id="85230at2157"/>
<protein>
    <submittedName>
        <fullName evidence="1">Uncharacterized protein</fullName>
    </submittedName>
</protein>
<gene>
    <name evidence="1" type="ORF">PFDSM3638_01330</name>
</gene>